<feature type="compositionally biased region" description="Low complexity" evidence="1">
    <location>
        <begin position="29"/>
        <end position="42"/>
    </location>
</feature>
<dbReference type="PANTHER" id="PTHR46266">
    <property type="entry name" value="TRANSCRIPTION FACTOR TT8"/>
    <property type="match status" value="1"/>
</dbReference>
<feature type="region of interest" description="Disordered" evidence="1">
    <location>
        <begin position="130"/>
        <end position="173"/>
    </location>
</feature>
<dbReference type="OrthoDB" id="690068at2759"/>
<feature type="region of interest" description="Disordered" evidence="1">
    <location>
        <begin position="1"/>
        <end position="103"/>
    </location>
</feature>
<feature type="compositionally biased region" description="Basic and acidic residues" evidence="1">
    <location>
        <begin position="475"/>
        <end position="491"/>
    </location>
</feature>
<sequence>MPAAPASTKDLYAASCNPTRRAKLRSSSTTTPAPTTVDPTNPEVQHLHILPKPTQSFHAGSAHHSTTIQGSSDAPVPSTSTATGKRGRKPGAMSRSARETQRKLNHSIIEKARRTKINEALSTLKQLVPSDFGSNSAIQGRKSRQADEEDEDGDDGDYQEGKKPKGKKEEKEKEFKLEILVRTVAYMQFLIQRIGEMEQQIQDAQFKTSIEQPSSSGLSMKRKRGSHEDSDVDVDVVNYDSSKSSTPAHSYRSTRRRLDSFETSGDFPDDPSKGRNALPSISSWLPSVPIDPSLLPSRESPSTPFKVNSLGSPHLLSSPRHHVYPSPPSSTTFAPFSTHQVPPALSLPAASKSSPPTASATISRSTKPPAPVIDTTQLAPPNCSSRSLSLNSTTAPVRTPEEESAASSLLQIRHGSLSAASSPAFGPVSSTSPAFGPTAGIGMTSPAFGPTVSPAVRPHSFGAGYLTGAGVNDKFELGGREERGREPERGSRATSIQSLTGSTSSGHGNKSKQMVALTPSSMLGMITKSSGVANTLRD</sequence>
<dbReference type="PANTHER" id="PTHR46266:SF4">
    <property type="entry name" value="TRANSCRIPTION FACTOR TT8"/>
    <property type="match status" value="1"/>
</dbReference>
<feature type="compositionally biased region" description="Polar residues" evidence="1">
    <location>
        <begin position="527"/>
        <end position="538"/>
    </location>
</feature>
<feature type="region of interest" description="Disordered" evidence="1">
    <location>
        <begin position="205"/>
        <end position="283"/>
    </location>
</feature>
<feature type="compositionally biased region" description="Basic and acidic residues" evidence="1">
    <location>
        <begin position="159"/>
        <end position="173"/>
    </location>
</feature>
<dbReference type="InterPro" id="IPR036638">
    <property type="entry name" value="HLH_DNA-bd_sf"/>
</dbReference>
<comment type="caution">
    <text evidence="3">The sequence shown here is derived from an EMBL/GenBank/DDBJ whole genome shotgun (WGS) entry which is preliminary data.</text>
</comment>
<evidence type="ECO:0000259" key="2">
    <source>
        <dbReference type="PROSITE" id="PS50888"/>
    </source>
</evidence>
<feature type="region of interest" description="Disordered" evidence="1">
    <location>
        <begin position="475"/>
        <end position="538"/>
    </location>
</feature>
<feature type="compositionally biased region" description="Low complexity" evidence="1">
    <location>
        <begin position="329"/>
        <end position="361"/>
    </location>
</feature>
<dbReference type="Gene3D" id="4.10.280.10">
    <property type="entry name" value="Helix-loop-helix DNA-binding domain"/>
    <property type="match status" value="1"/>
</dbReference>
<organism evidence="3 4">
    <name type="scientific">Tetrapyrgos nigripes</name>
    <dbReference type="NCBI Taxonomy" id="182062"/>
    <lineage>
        <taxon>Eukaryota</taxon>
        <taxon>Fungi</taxon>
        <taxon>Dikarya</taxon>
        <taxon>Basidiomycota</taxon>
        <taxon>Agaricomycotina</taxon>
        <taxon>Agaricomycetes</taxon>
        <taxon>Agaricomycetidae</taxon>
        <taxon>Agaricales</taxon>
        <taxon>Marasmiineae</taxon>
        <taxon>Marasmiaceae</taxon>
        <taxon>Tetrapyrgos</taxon>
    </lineage>
</organism>
<keyword evidence="4" id="KW-1185">Reference proteome</keyword>
<gene>
    <name evidence="3" type="ORF">D9758_005400</name>
</gene>
<dbReference type="Pfam" id="PF00010">
    <property type="entry name" value="HLH"/>
    <property type="match status" value="1"/>
</dbReference>
<accession>A0A8H5GI59</accession>
<proteinExistence type="predicted"/>
<name>A0A8H5GI59_9AGAR</name>
<evidence type="ECO:0000256" key="1">
    <source>
        <dbReference type="SAM" id="MobiDB-lite"/>
    </source>
</evidence>
<evidence type="ECO:0000313" key="4">
    <source>
        <dbReference type="Proteomes" id="UP000559256"/>
    </source>
</evidence>
<dbReference type="InterPro" id="IPR045239">
    <property type="entry name" value="bHLH95_bHLH"/>
</dbReference>
<feature type="compositionally biased region" description="Polar residues" evidence="1">
    <location>
        <begin position="205"/>
        <end position="218"/>
    </location>
</feature>
<evidence type="ECO:0000313" key="3">
    <source>
        <dbReference type="EMBL" id="KAF5365234.1"/>
    </source>
</evidence>
<feature type="region of interest" description="Disordered" evidence="1">
    <location>
        <begin position="318"/>
        <end position="409"/>
    </location>
</feature>
<feature type="domain" description="BHLH" evidence="2">
    <location>
        <begin position="101"/>
        <end position="190"/>
    </location>
</feature>
<dbReference type="CDD" id="cd11393">
    <property type="entry name" value="bHLH_AtbHLH_like"/>
    <property type="match status" value="1"/>
</dbReference>
<protein>
    <recommendedName>
        <fullName evidence="2">BHLH domain-containing protein</fullName>
    </recommendedName>
</protein>
<dbReference type="GO" id="GO:0046983">
    <property type="term" value="F:protein dimerization activity"/>
    <property type="evidence" value="ECO:0007669"/>
    <property type="project" value="InterPro"/>
</dbReference>
<dbReference type="InterPro" id="IPR011598">
    <property type="entry name" value="bHLH_dom"/>
</dbReference>
<dbReference type="EMBL" id="JAACJM010000028">
    <property type="protein sequence ID" value="KAF5365234.1"/>
    <property type="molecule type" value="Genomic_DNA"/>
</dbReference>
<reference evidence="3 4" key="1">
    <citation type="journal article" date="2020" name="ISME J.">
        <title>Uncovering the hidden diversity of litter-decomposition mechanisms in mushroom-forming fungi.</title>
        <authorList>
            <person name="Floudas D."/>
            <person name="Bentzer J."/>
            <person name="Ahren D."/>
            <person name="Johansson T."/>
            <person name="Persson P."/>
            <person name="Tunlid A."/>
        </authorList>
    </citation>
    <scope>NUCLEOTIDE SEQUENCE [LARGE SCALE GENOMIC DNA]</scope>
    <source>
        <strain evidence="3 4">CBS 291.85</strain>
    </source>
</reference>
<feature type="compositionally biased region" description="Polar residues" evidence="1">
    <location>
        <begin position="53"/>
        <end position="83"/>
    </location>
</feature>
<dbReference type="PROSITE" id="PS50888">
    <property type="entry name" value="BHLH"/>
    <property type="match status" value="1"/>
</dbReference>
<dbReference type="SMART" id="SM00353">
    <property type="entry name" value="HLH"/>
    <property type="match status" value="1"/>
</dbReference>
<dbReference type="Proteomes" id="UP000559256">
    <property type="component" value="Unassembled WGS sequence"/>
</dbReference>
<feature type="compositionally biased region" description="Polar residues" evidence="1">
    <location>
        <begin position="374"/>
        <end position="396"/>
    </location>
</feature>
<dbReference type="SUPFAM" id="SSF47459">
    <property type="entry name" value="HLH, helix-loop-helix DNA-binding domain"/>
    <property type="match status" value="1"/>
</dbReference>
<feature type="compositionally biased region" description="Acidic residues" evidence="1">
    <location>
        <begin position="147"/>
        <end position="158"/>
    </location>
</feature>
<feature type="compositionally biased region" description="Polar residues" evidence="1">
    <location>
        <begin position="492"/>
        <end position="512"/>
    </location>
</feature>
<dbReference type="AlphaFoldDB" id="A0A8H5GI59"/>
<feature type="compositionally biased region" description="Low complexity" evidence="1">
    <location>
        <begin position="235"/>
        <end position="245"/>
    </location>
</feature>